<dbReference type="NCBIfam" id="TIGR03361">
    <property type="entry name" value="VI_Rhs_Vgr"/>
    <property type="match status" value="1"/>
</dbReference>
<evidence type="ECO:0000259" key="2">
    <source>
        <dbReference type="Pfam" id="PF04717"/>
    </source>
</evidence>
<evidence type="ECO:0000313" key="4">
    <source>
        <dbReference type="Proteomes" id="UP001216674"/>
    </source>
</evidence>
<dbReference type="SUPFAM" id="SSF69279">
    <property type="entry name" value="Phage tail proteins"/>
    <property type="match status" value="2"/>
</dbReference>
<dbReference type="Pfam" id="PF04717">
    <property type="entry name" value="Phage_base_V"/>
    <property type="match status" value="1"/>
</dbReference>
<dbReference type="InterPro" id="IPR006531">
    <property type="entry name" value="Gp5/Vgr_OB"/>
</dbReference>
<dbReference type="Pfam" id="PF05954">
    <property type="entry name" value="Phage_GPD"/>
    <property type="match status" value="1"/>
</dbReference>
<dbReference type="Gene3D" id="2.30.110.50">
    <property type="match status" value="1"/>
</dbReference>
<accession>A0ABT6AIT0</accession>
<proteinExistence type="inferred from homology"/>
<dbReference type="Gene3D" id="3.55.50.10">
    <property type="entry name" value="Baseplate protein-like domains"/>
    <property type="match status" value="1"/>
</dbReference>
<sequence length="320" mass="36510">HGIDTPDWHLTAEHLAREYCVQPGESDLGFVCRLAAEEGLVFYHRHDDTDHRLVLGDRLYVHGSIDGGPVRYQPTPGADQPEPALRRFAYAQHVRTTRQTQRDYTFKHPRYRQEHSPSVAGQGQPDYERYDYPGRYKQDAAGAPFTLNRLRGRRRDARLAVVEGDDPRLVPGIAFDLIGHPRADWNHGWRPVRIRHRGTQHTSQAEESADAQQGTHYSYTAEIVPDKVEWRPEPLPRLLVPGPQIATVVGPDGEEFHVDEHGRVCVQFTWDRLGRHSCWIRPAHGWAGTRWGHLALPRIGQEVLVDFVDGDPDQPIITAR</sequence>
<dbReference type="InterPro" id="IPR037026">
    <property type="entry name" value="Vgr_OB-fold_dom_sf"/>
</dbReference>
<comment type="caution">
    <text evidence="3">The sequence shown here is derived from an EMBL/GenBank/DDBJ whole genome shotgun (WGS) entry which is preliminary data.</text>
</comment>
<comment type="similarity">
    <text evidence="1">Belongs to the VgrG protein family.</text>
</comment>
<evidence type="ECO:0000313" key="3">
    <source>
        <dbReference type="EMBL" id="MDF3832521.1"/>
    </source>
</evidence>
<dbReference type="Proteomes" id="UP001216674">
    <property type="component" value="Unassembled WGS sequence"/>
</dbReference>
<evidence type="ECO:0000256" key="1">
    <source>
        <dbReference type="ARBA" id="ARBA00005558"/>
    </source>
</evidence>
<dbReference type="NCBIfam" id="TIGR01646">
    <property type="entry name" value="vgr_GE"/>
    <property type="match status" value="1"/>
</dbReference>
<dbReference type="SUPFAM" id="SSF69255">
    <property type="entry name" value="gp5 N-terminal domain-like"/>
    <property type="match status" value="1"/>
</dbReference>
<feature type="domain" description="Gp5/Type VI secretion system Vgr protein OB-fold" evidence="2">
    <location>
        <begin position="258"/>
        <end position="318"/>
    </location>
</feature>
<feature type="non-terminal residue" evidence="3">
    <location>
        <position position="320"/>
    </location>
</feature>
<feature type="non-terminal residue" evidence="3">
    <location>
        <position position="1"/>
    </location>
</feature>
<keyword evidence="4" id="KW-1185">Reference proteome</keyword>
<dbReference type="InterPro" id="IPR017847">
    <property type="entry name" value="T6SS_RhsGE_Vgr_subset"/>
</dbReference>
<dbReference type="Gene3D" id="2.40.50.230">
    <property type="entry name" value="Gp5 N-terminal domain"/>
    <property type="match status" value="1"/>
</dbReference>
<dbReference type="EMBL" id="JARJLM010000106">
    <property type="protein sequence ID" value="MDF3832521.1"/>
    <property type="molecule type" value="Genomic_DNA"/>
</dbReference>
<dbReference type="RefSeq" id="WP_276264119.1">
    <property type="nucleotide sequence ID" value="NZ_JARJLM010000106.1"/>
</dbReference>
<reference evidence="3 4" key="1">
    <citation type="submission" date="2023-03" db="EMBL/GenBank/DDBJ databases">
        <title>Draft assemblies of triclosan tolerant bacteria isolated from returned activated sludge.</title>
        <authorList>
            <person name="Van Hamelsveld S."/>
        </authorList>
    </citation>
    <scope>NUCLEOTIDE SEQUENCE [LARGE SCALE GENOMIC DNA]</scope>
    <source>
        <strain evidence="3 4">GW210010_S58</strain>
    </source>
</reference>
<dbReference type="PANTHER" id="PTHR32305">
    <property type="match status" value="1"/>
</dbReference>
<dbReference type="InterPro" id="IPR050708">
    <property type="entry name" value="T6SS_VgrG/RHS"/>
</dbReference>
<dbReference type="PANTHER" id="PTHR32305:SF11">
    <property type="entry name" value="TYPE VI SECRETION SYSTEM SPIKE PROTEIN VGRG3"/>
    <property type="match status" value="1"/>
</dbReference>
<gene>
    <name evidence="3" type="primary">tssI</name>
    <name evidence="3" type="ORF">P3W85_06115</name>
</gene>
<name>A0ABT6AIT0_9BURK</name>
<protein>
    <submittedName>
        <fullName evidence="3">Type VI secretion system tip protein TssI/VgrG</fullName>
    </submittedName>
</protein>
<dbReference type="InterPro" id="IPR006533">
    <property type="entry name" value="T6SS_Vgr_RhsGE"/>
</dbReference>
<organism evidence="3 4">
    <name type="scientific">Cupriavidus basilensis</name>
    <dbReference type="NCBI Taxonomy" id="68895"/>
    <lineage>
        <taxon>Bacteria</taxon>
        <taxon>Pseudomonadati</taxon>
        <taxon>Pseudomonadota</taxon>
        <taxon>Betaproteobacteria</taxon>
        <taxon>Burkholderiales</taxon>
        <taxon>Burkholderiaceae</taxon>
        <taxon>Cupriavidus</taxon>
    </lineage>
</organism>